<comment type="caution">
    <text evidence="2">The sequence shown here is derived from an EMBL/GenBank/DDBJ whole genome shotgun (WGS) entry which is preliminary data.</text>
</comment>
<sequence length="804" mass="89949">MELRDLDFQSGLDLQAEVWRKLGLPINFSVDNGLDEFYLLASFGRCKFRLTEENVGVLLQVALGGFSQAFKVTHVQDRVFCFSVSSKKVGFYIYNLRSYQCSAFKVYFNLWGNGGAHWSRESTDFDRDEQNSWQLVQGKKKKRLAHSPVIKKQFVPKAKADASSSTLTGANRVPVNSVKQSGHSVHLNSAPSVFDRIQFPKVSVFSRLNSDDLARNMNQDKQSNRSLSTIPAQDQQNAGKQKEISQGKGKEKTYLEAAKNMGIYPKNMETYPENLAVHSNFEQVERIPEKATNGPRAMIQHFYWGEWLQNDMPDAAPAAQENHDPEEHIPEDVAAGHDFDLNVEPEIIQQNLLEDMPLEAEGELNGIDLNVPMEEDIQHQEAVQAINEDMNVDEVNVIQQEAAIIENNEAMNMLPGEAFLELNDLLNNGNEGNEGSQLSFQVSDSIHGGISAGSASSVNSPVQVQAQEDLPQVVLGLEAQGQNHIGPFLPLDVQIEDLVGEEAQNNGNQQQEANNFNLNLQVGMVQVRDAFEADPVFEAFYSSPKQQAAQRLNADCYRFWARHFSLAGSNDPKVTIPNEWVSFMLSMLMSPQKYEWTKSILISKAWEVIKKYSDGEDSMLFNIPNVCPLNTPPKCQLLGDTYSGKKQCAEIEKETSQEMSTPLDQQKMQGICSSATILKEKYGCTAALVETEVRRSNRIKKTSNGFKQSTCRDKHCYACNIDAPSLSPSIIKNLGTEFCNLSPEKVTDAALKKKRKAKTAVGQKEKSEEEEKAKTGKRGKKLKVSTKKIQKKSTNEDKNPKNKK</sequence>
<dbReference type="EMBL" id="RWGY01000165">
    <property type="protein sequence ID" value="TVU03589.1"/>
    <property type="molecule type" value="Genomic_DNA"/>
</dbReference>
<feature type="compositionally biased region" description="Basic and acidic residues" evidence="1">
    <location>
        <begin position="763"/>
        <end position="774"/>
    </location>
</feature>
<accession>A0A5J9SX70</accession>
<gene>
    <name evidence="2" type="ORF">EJB05_50906</name>
</gene>
<dbReference type="PANTHER" id="PTHR33075">
    <property type="entry name" value="OS02G0499800 PROTEIN"/>
    <property type="match status" value="1"/>
</dbReference>
<organism evidence="2 3">
    <name type="scientific">Eragrostis curvula</name>
    <name type="common">weeping love grass</name>
    <dbReference type="NCBI Taxonomy" id="38414"/>
    <lineage>
        <taxon>Eukaryota</taxon>
        <taxon>Viridiplantae</taxon>
        <taxon>Streptophyta</taxon>
        <taxon>Embryophyta</taxon>
        <taxon>Tracheophyta</taxon>
        <taxon>Spermatophyta</taxon>
        <taxon>Magnoliopsida</taxon>
        <taxon>Liliopsida</taxon>
        <taxon>Poales</taxon>
        <taxon>Poaceae</taxon>
        <taxon>PACMAD clade</taxon>
        <taxon>Chloridoideae</taxon>
        <taxon>Eragrostideae</taxon>
        <taxon>Eragrostidinae</taxon>
        <taxon>Eragrostis</taxon>
    </lineage>
</organism>
<feature type="compositionally biased region" description="Polar residues" evidence="1">
    <location>
        <begin position="217"/>
        <end position="239"/>
    </location>
</feature>
<evidence type="ECO:0000313" key="2">
    <source>
        <dbReference type="EMBL" id="TVU03589.1"/>
    </source>
</evidence>
<dbReference type="OrthoDB" id="712243at2759"/>
<evidence type="ECO:0000256" key="1">
    <source>
        <dbReference type="SAM" id="MobiDB-lite"/>
    </source>
</evidence>
<protein>
    <submittedName>
        <fullName evidence="2">Uncharacterized protein</fullName>
    </submittedName>
</protein>
<dbReference type="Gramene" id="TVU03589">
    <property type="protein sequence ID" value="TVU03589"/>
    <property type="gene ID" value="EJB05_50906"/>
</dbReference>
<dbReference type="AlphaFoldDB" id="A0A5J9SX70"/>
<feature type="compositionally biased region" description="Basic and acidic residues" evidence="1">
    <location>
        <begin position="793"/>
        <end position="804"/>
    </location>
</feature>
<evidence type="ECO:0000313" key="3">
    <source>
        <dbReference type="Proteomes" id="UP000324897"/>
    </source>
</evidence>
<feature type="region of interest" description="Disordered" evidence="1">
    <location>
        <begin position="752"/>
        <end position="804"/>
    </location>
</feature>
<proteinExistence type="predicted"/>
<keyword evidence="3" id="KW-1185">Reference proteome</keyword>
<feature type="compositionally biased region" description="Basic and acidic residues" evidence="1">
    <location>
        <begin position="240"/>
        <end position="251"/>
    </location>
</feature>
<feature type="non-terminal residue" evidence="2">
    <location>
        <position position="1"/>
    </location>
</feature>
<reference evidence="2 3" key="1">
    <citation type="journal article" date="2019" name="Sci. Rep.">
        <title>A high-quality genome of Eragrostis curvula grass provides insights into Poaceae evolution and supports new strategies to enhance forage quality.</title>
        <authorList>
            <person name="Carballo J."/>
            <person name="Santos B.A.C.M."/>
            <person name="Zappacosta D."/>
            <person name="Garbus I."/>
            <person name="Selva J.P."/>
            <person name="Gallo C.A."/>
            <person name="Diaz A."/>
            <person name="Albertini E."/>
            <person name="Caccamo M."/>
            <person name="Echenique V."/>
        </authorList>
    </citation>
    <scope>NUCLEOTIDE SEQUENCE [LARGE SCALE GENOMIC DNA]</scope>
    <source>
        <strain evidence="3">cv. Victoria</strain>
        <tissue evidence="2">Leaf</tissue>
    </source>
</reference>
<feature type="compositionally biased region" description="Basic residues" evidence="1">
    <location>
        <begin position="775"/>
        <end position="791"/>
    </location>
</feature>
<name>A0A5J9SX70_9POAL</name>
<feature type="region of interest" description="Disordered" evidence="1">
    <location>
        <begin position="217"/>
        <end position="251"/>
    </location>
</feature>
<dbReference type="Proteomes" id="UP000324897">
    <property type="component" value="Unassembled WGS sequence"/>
</dbReference>